<dbReference type="AlphaFoldDB" id="A0A645I271"/>
<organism evidence="1">
    <name type="scientific">bioreactor metagenome</name>
    <dbReference type="NCBI Taxonomy" id="1076179"/>
    <lineage>
        <taxon>unclassified sequences</taxon>
        <taxon>metagenomes</taxon>
        <taxon>ecological metagenomes</taxon>
    </lineage>
</organism>
<accession>A0A645I271</accession>
<comment type="caution">
    <text evidence="1">The sequence shown here is derived from an EMBL/GenBank/DDBJ whole genome shotgun (WGS) entry which is preliminary data.</text>
</comment>
<protein>
    <submittedName>
        <fullName evidence="1">Uncharacterized protein</fullName>
    </submittedName>
</protein>
<reference evidence="1" key="1">
    <citation type="submission" date="2019-08" db="EMBL/GenBank/DDBJ databases">
        <authorList>
            <person name="Kucharzyk K."/>
            <person name="Murdoch R.W."/>
            <person name="Higgins S."/>
            <person name="Loffler F."/>
        </authorList>
    </citation>
    <scope>NUCLEOTIDE SEQUENCE</scope>
</reference>
<proteinExistence type="predicted"/>
<gene>
    <name evidence="1" type="ORF">SDC9_190121</name>
</gene>
<name>A0A645I271_9ZZZZ</name>
<dbReference type="EMBL" id="VSSQ01100382">
    <property type="protein sequence ID" value="MPN42564.1"/>
    <property type="molecule type" value="Genomic_DNA"/>
</dbReference>
<sequence length="91" mass="9832">MALVRATADGRLPQDLDASRLQVVDGLVEIVHIERQVEPADVAVEWLLLVASIELVLEDLEVGAIAQPVVPVTESRTVIDIDMLRQPGAAL</sequence>
<evidence type="ECO:0000313" key="1">
    <source>
        <dbReference type="EMBL" id="MPN42564.1"/>
    </source>
</evidence>